<name>D2R1H8_PIRSD</name>
<feature type="region of interest" description="Disordered" evidence="1">
    <location>
        <begin position="117"/>
        <end position="144"/>
    </location>
</feature>
<dbReference type="STRING" id="530564.Psta_0268"/>
<protein>
    <submittedName>
        <fullName evidence="2">Uncharacterized protein</fullName>
    </submittedName>
</protein>
<organism evidence="2 3">
    <name type="scientific">Pirellula staleyi (strain ATCC 27377 / DSM 6068 / ICPB 4128)</name>
    <name type="common">Pirella staleyi</name>
    <dbReference type="NCBI Taxonomy" id="530564"/>
    <lineage>
        <taxon>Bacteria</taxon>
        <taxon>Pseudomonadati</taxon>
        <taxon>Planctomycetota</taxon>
        <taxon>Planctomycetia</taxon>
        <taxon>Pirellulales</taxon>
        <taxon>Pirellulaceae</taxon>
        <taxon>Pirellula</taxon>
    </lineage>
</organism>
<sequence>MFLRTQETLPQQLPLRLRRALRRLRELQSYASDTTQNAWDYAASYRELRGFGLTHNDFRFLVVSGWIEHQQQLTAAGRLHRSLEAVDPLCFSKQSRFVLSSRGAALPTLPATCSTITKPPPISPLQLSPDGGARKQARSPSQSVLATRPSWRALERELWVGDVIVKQFRWPAPNQELVLAAFEEEGWPVRIDDPLSPHLDQDPKRRLNDTVRCLNRKQLHHLIHFRSDGTGEGLFWSFTKSTSSLLQASAHPTGKGRR</sequence>
<dbReference type="EMBL" id="CP001848">
    <property type="protein sequence ID" value="ADB14963.1"/>
    <property type="molecule type" value="Genomic_DNA"/>
</dbReference>
<reference evidence="2 3" key="1">
    <citation type="journal article" date="2009" name="Stand. Genomic Sci.">
        <title>Complete genome sequence of Pirellula staleyi type strain (ATCC 27377).</title>
        <authorList>
            <person name="Clum A."/>
            <person name="Tindall B.J."/>
            <person name="Sikorski J."/>
            <person name="Ivanova N."/>
            <person name="Mavrommatis K."/>
            <person name="Lucas S."/>
            <person name="Glavina del Rio T."/>
            <person name="Nolan M."/>
            <person name="Chen F."/>
            <person name="Tice H."/>
            <person name="Pitluck S."/>
            <person name="Cheng J.F."/>
            <person name="Chertkov O."/>
            <person name="Brettin T."/>
            <person name="Han C."/>
            <person name="Detter J.C."/>
            <person name="Kuske C."/>
            <person name="Bruce D."/>
            <person name="Goodwin L."/>
            <person name="Ovchinikova G."/>
            <person name="Pati A."/>
            <person name="Mikhailova N."/>
            <person name="Chen A."/>
            <person name="Palaniappan K."/>
            <person name="Land M."/>
            <person name="Hauser L."/>
            <person name="Chang Y.J."/>
            <person name="Jeffries C.D."/>
            <person name="Chain P."/>
            <person name="Rohde M."/>
            <person name="Goker M."/>
            <person name="Bristow J."/>
            <person name="Eisen J.A."/>
            <person name="Markowitz V."/>
            <person name="Hugenholtz P."/>
            <person name="Kyrpides N.C."/>
            <person name="Klenk H.P."/>
            <person name="Lapidus A."/>
        </authorList>
    </citation>
    <scope>NUCLEOTIDE SEQUENCE [LARGE SCALE GENOMIC DNA]</scope>
    <source>
        <strain evidence="3">ATCC 27377 / DSM 6068 / ICPB 4128</strain>
    </source>
</reference>
<keyword evidence="3" id="KW-1185">Reference proteome</keyword>
<dbReference type="Proteomes" id="UP000001887">
    <property type="component" value="Chromosome"/>
</dbReference>
<accession>D2R1H8</accession>
<dbReference type="KEGG" id="psl:Psta_0268"/>
<dbReference type="eggNOG" id="ENOG503424H">
    <property type="taxonomic scope" value="Bacteria"/>
</dbReference>
<evidence type="ECO:0000313" key="3">
    <source>
        <dbReference type="Proteomes" id="UP000001887"/>
    </source>
</evidence>
<evidence type="ECO:0000256" key="1">
    <source>
        <dbReference type="SAM" id="MobiDB-lite"/>
    </source>
</evidence>
<dbReference type="AlphaFoldDB" id="D2R1H8"/>
<evidence type="ECO:0000313" key="2">
    <source>
        <dbReference type="EMBL" id="ADB14963.1"/>
    </source>
</evidence>
<dbReference type="OrthoDB" id="289843at2"/>
<dbReference type="HOGENOM" id="CLU_1077108_0_0_0"/>
<gene>
    <name evidence="2" type="ordered locus">Psta_0268</name>
</gene>
<proteinExistence type="predicted"/>